<comment type="caution">
    <text evidence="1">The sequence shown here is derived from an EMBL/GenBank/DDBJ whole genome shotgun (WGS) entry which is preliminary data.</text>
</comment>
<gene>
    <name evidence="1" type="ORF">B0H16DRAFT_1797933</name>
</gene>
<accession>A0AAD7HE16</accession>
<evidence type="ECO:0000313" key="1">
    <source>
        <dbReference type="EMBL" id="KAJ7718075.1"/>
    </source>
</evidence>
<keyword evidence="2" id="KW-1185">Reference proteome</keyword>
<sequence>MEKVVFSVLATPKLYQGCLEKLGLVIAPNLTITHWPGPPSAAADHEVVCRRLAECGSQARTGSAALAREEYEQAVETQEAFPAPPSLNKDEVEVFARSPVLPWQDRMVDYCKPICRPPHSKVALAIESNHVRPSRFTGLLWKHHPWHKELHALGAKVGQDPTFSLVEWLKHHMPGAPSNRDEVRVPLDDDANMPFVPGPTTTTSTTVNPAAIALTTPTTPPIASEPTSFHVTPPADFATTQLGHEEPTPSTSQESLMDVAMAVGFSFTTNSLAASEYAPTKEDLLAGPPAQIDWAQYEGILRVGDVPSGDVYTEFLNNVPVTEDNADADDLGE</sequence>
<reference evidence="1" key="1">
    <citation type="submission" date="2023-03" db="EMBL/GenBank/DDBJ databases">
        <title>Massive genome expansion in bonnet fungi (Mycena s.s.) driven by repeated elements and novel gene families across ecological guilds.</title>
        <authorList>
            <consortium name="Lawrence Berkeley National Laboratory"/>
            <person name="Harder C.B."/>
            <person name="Miyauchi S."/>
            <person name="Viragh M."/>
            <person name="Kuo A."/>
            <person name="Thoen E."/>
            <person name="Andreopoulos B."/>
            <person name="Lu D."/>
            <person name="Skrede I."/>
            <person name="Drula E."/>
            <person name="Henrissat B."/>
            <person name="Morin E."/>
            <person name="Kohler A."/>
            <person name="Barry K."/>
            <person name="LaButti K."/>
            <person name="Morin E."/>
            <person name="Salamov A."/>
            <person name="Lipzen A."/>
            <person name="Mereny Z."/>
            <person name="Hegedus B."/>
            <person name="Baldrian P."/>
            <person name="Stursova M."/>
            <person name="Weitz H."/>
            <person name="Taylor A."/>
            <person name="Grigoriev I.V."/>
            <person name="Nagy L.G."/>
            <person name="Martin F."/>
            <person name="Kauserud H."/>
        </authorList>
    </citation>
    <scope>NUCLEOTIDE SEQUENCE</scope>
    <source>
        <strain evidence="1">CBHHK182m</strain>
    </source>
</reference>
<proteinExistence type="predicted"/>
<name>A0AAD7HE16_9AGAR</name>
<dbReference type="AlphaFoldDB" id="A0AAD7HE16"/>
<evidence type="ECO:0000313" key="2">
    <source>
        <dbReference type="Proteomes" id="UP001215598"/>
    </source>
</evidence>
<protein>
    <submittedName>
        <fullName evidence="1">Uncharacterized protein</fullName>
    </submittedName>
</protein>
<dbReference type="Proteomes" id="UP001215598">
    <property type="component" value="Unassembled WGS sequence"/>
</dbReference>
<dbReference type="EMBL" id="JARKIB010000269">
    <property type="protein sequence ID" value="KAJ7718075.1"/>
    <property type="molecule type" value="Genomic_DNA"/>
</dbReference>
<organism evidence="1 2">
    <name type="scientific">Mycena metata</name>
    <dbReference type="NCBI Taxonomy" id="1033252"/>
    <lineage>
        <taxon>Eukaryota</taxon>
        <taxon>Fungi</taxon>
        <taxon>Dikarya</taxon>
        <taxon>Basidiomycota</taxon>
        <taxon>Agaricomycotina</taxon>
        <taxon>Agaricomycetes</taxon>
        <taxon>Agaricomycetidae</taxon>
        <taxon>Agaricales</taxon>
        <taxon>Marasmiineae</taxon>
        <taxon>Mycenaceae</taxon>
        <taxon>Mycena</taxon>
    </lineage>
</organism>